<keyword evidence="1" id="KW-1133">Transmembrane helix</keyword>
<dbReference type="OrthoDB" id="10627601at2759"/>
<accession>A0A2P5B7S9</accession>
<dbReference type="AlphaFoldDB" id="A0A2P5B7S9"/>
<keyword evidence="1" id="KW-0812">Transmembrane</keyword>
<keyword evidence="1" id="KW-0472">Membrane</keyword>
<dbReference type="Proteomes" id="UP000237105">
    <property type="component" value="Unassembled WGS sequence"/>
</dbReference>
<gene>
    <name evidence="2" type="ORF">PanWU01x14_263380</name>
</gene>
<organism evidence="2 3">
    <name type="scientific">Parasponia andersonii</name>
    <name type="common">Sponia andersonii</name>
    <dbReference type="NCBI Taxonomy" id="3476"/>
    <lineage>
        <taxon>Eukaryota</taxon>
        <taxon>Viridiplantae</taxon>
        <taxon>Streptophyta</taxon>
        <taxon>Embryophyta</taxon>
        <taxon>Tracheophyta</taxon>
        <taxon>Spermatophyta</taxon>
        <taxon>Magnoliopsida</taxon>
        <taxon>eudicotyledons</taxon>
        <taxon>Gunneridae</taxon>
        <taxon>Pentapetalae</taxon>
        <taxon>rosids</taxon>
        <taxon>fabids</taxon>
        <taxon>Rosales</taxon>
        <taxon>Cannabaceae</taxon>
        <taxon>Parasponia</taxon>
    </lineage>
</organism>
<proteinExistence type="predicted"/>
<feature type="transmembrane region" description="Helical" evidence="1">
    <location>
        <begin position="6"/>
        <end position="24"/>
    </location>
</feature>
<evidence type="ECO:0000313" key="3">
    <source>
        <dbReference type="Proteomes" id="UP000237105"/>
    </source>
</evidence>
<protein>
    <submittedName>
        <fullName evidence="2">Uncharacterized protein</fullName>
    </submittedName>
</protein>
<dbReference type="EMBL" id="JXTB01000342">
    <property type="protein sequence ID" value="PON44857.1"/>
    <property type="molecule type" value="Genomic_DNA"/>
</dbReference>
<evidence type="ECO:0000256" key="1">
    <source>
        <dbReference type="SAM" id="Phobius"/>
    </source>
</evidence>
<keyword evidence="3" id="KW-1185">Reference proteome</keyword>
<reference evidence="3" key="1">
    <citation type="submission" date="2016-06" db="EMBL/GenBank/DDBJ databases">
        <title>Parallel loss of symbiosis genes in relatives of nitrogen-fixing non-legume Parasponia.</title>
        <authorList>
            <person name="Van Velzen R."/>
            <person name="Holmer R."/>
            <person name="Bu F."/>
            <person name="Rutten L."/>
            <person name="Van Zeijl A."/>
            <person name="Liu W."/>
            <person name="Santuari L."/>
            <person name="Cao Q."/>
            <person name="Sharma T."/>
            <person name="Shen D."/>
            <person name="Roswanjaya Y."/>
            <person name="Wardhani T."/>
            <person name="Kalhor M.S."/>
            <person name="Jansen J."/>
            <person name="Van den Hoogen J."/>
            <person name="Gungor B."/>
            <person name="Hartog M."/>
            <person name="Hontelez J."/>
            <person name="Verver J."/>
            <person name="Yang W.-C."/>
            <person name="Schijlen E."/>
            <person name="Repin R."/>
            <person name="Schilthuizen M."/>
            <person name="Schranz E."/>
            <person name="Heidstra R."/>
            <person name="Miyata K."/>
            <person name="Fedorova E."/>
            <person name="Kohlen W."/>
            <person name="Bisseling T."/>
            <person name="Smit S."/>
            <person name="Geurts R."/>
        </authorList>
    </citation>
    <scope>NUCLEOTIDE SEQUENCE [LARGE SCALE GENOMIC DNA]</scope>
    <source>
        <strain evidence="3">cv. WU1-14</strain>
    </source>
</reference>
<comment type="caution">
    <text evidence="2">The sequence shown here is derived from an EMBL/GenBank/DDBJ whole genome shotgun (WGS) entry which is preliminary data.</text>
</comment>
<sequence>MSIIHLMAIANVICFLLFCVNRFIRTLKLKSSAAARTRAAAAMAEAAVTVTGAAAAVAAARAAAFLAAREIRHNEFLELMRLPNRRSVPTIFSTVASAAEYTDRRFH</sequence>
<evidence type="ECO:0000313" key="2">
    <source>
        <dbReference type="EMBL" id="PON44857.1"/>
    </source>
</evidence>
<name>A0A2P5B7S9_PARAD</name>